<organism evidence="10">
    <name type="scientific">hydrocarbon metagenome</name>
    <dbReference type="NCBI Taxonomy" id="938273"/>
    <lineage>
        <taxon>unclassified sequences</taxon>
        <taxon>metagenomes</taxon>
        <taxon>ecological metagenomes</taxon>
    </lineage>
</organism>
<evidence type="ECO:0000256" key="7">
    <source>
        <dbReference type="ARBA" id="ARBA00022989"/>
    </source>
</evidence>
<keyword evidence="7 9" id="KW-1133">Transmembrane helix</keyword>
<dbReference type="Pfam" id="PF01384">
    <property type="entry name" value="PHO4"/>
    <property type="match status" value="1"/>
</dbReference>
<keyword evidence="3" id="KW-1003">Cell membrane</keyword>
<keyword evidence="4" id="KW-0592">Phosphate transport</keyword>
<keyword evidence="6" id="KW-0769">Symport</keyword>
<dbReference type="GO" id="GO:0015293">
    <property type="term" value="F:symporter activity"/>
    <property type="evidence" value="ECO:0007669"/>
    <property type="project" value="UniProtKB-KW"/>
</dbReference>
<dbReference type="GO" id="GO:0005315">
    <property type="term" value="F:phosphate transmembrane transporter activity"/>
    <property type="evidence" value="ECO:0007669"/>
    <property type="project" value="InterPro"/>
</dbReference>
<gene>
    <name evidence="10" type="ORF">ASZ90_000616</name>
</gene>
<feature type="transmembrane region" description="Helical" evidence="9">
    <location>
        <begin position="122"/>
        <end position="138"/>
    </location>
</feature>
<dbReference type="EMBL" id="LNQE01000077">
    <property type="protein sequence ID" value="KUG29488.1"/>
    <property type="molecule type" value="Genomic_DNA"/>
</dbReference>
<reference evidence="10" key="1">
    <citation type="journal article" date="2015" name="Proc. Natl. Acad. Sci. U.S.A.">
        <title>Networks of energetic and metabolic interactions define dynamics in microbial communities.</title>
        <authorList>
            <person name="Embree M."/>
            <person name="Liu J.K."/>
            <person name="Al-Bassam M.M."/>
            <person name="Zengler K."/>
        </authorList>
    </citation>
    <scope>NUCLEOTIDE SEQUENCE</scope>
</reference>
<feature type="transmembrane region" description="Helical" evidence="9">
    <location>
        <begin position="461"/>
        <end position="485"/>
    </location>
</feature>
<keyword evidence="8 9" id="KW-0472">Membrane</keyword>
<comment type="caution">
    <text evidence="10">The sequence shown here is derived from an EMBL/GenBank/DDBJ whole genome shotgun (WGS) entry which is preliminary data.</text>
</comment>
<accession>A0A0W8G8N3</accession>
<evidence type="ECO:0000256" key="5">
    <source>
        <dbReference type="ARBA" id="ARBA00022692"/>
    </source>
</evidence>
<evidence type="ECO:0000256" key="4">
    <source>
        <dbReference type="ARBA" id="ARBA00022592"/>
    </source>
</evidence>
<evidence type="ECO:0000256" key="3">
    <source>
        <dbReference type="ARBA" id="ARBA00022475"/>
    </source>
</evidence>
<keyword evidence="5 9" id="KW-0812">Transmembrane</keyword>
<dbReference type="GO" id="GO:0005886">
    <property type="term" value="C:plasma membrane"/>
    <property type="evidence" value="ECO:0007669"/>
    <property type="project" value="UniProtKB-SubCell"/>
</dbReference>
<dbReference type="PANTHER" id="PTHR11101:SF65">
    <property type="entry name" value="LOW-AFFINITY INORGANIC PHOSPHATE TRANSPORTER PITA-RELATED"/>
    <property type="match status" value="1"/>
</dbReference>
<evidence type="ECO:0000256" key="6">
    <source>
        <dbReference type="ARBA" id="ARBA00022847"/>
    </source>
</evidence>
<proteinExistence type="predicted"/>
<feature type="transmembrane region" description="Helical" evidence="9">
    <location>
        <begin position="12"/>
        <end position="33"/>
    </location>
</feature>
<evidence type="ECO:0000313" key="10">
    <source>
        <dbReference type="EMBL" id="KUG29488.1"/>
    </source>
</evidence>
<feature type="transmembrane region" description="Helical" evidence="9">
    <location>
        <begin position="158"/>
        <end position="178"/>
    </location>
</feature>
<name>A0A0W8G8N3_9ZZZZ</name>
<dbReference type="AlphaFoldDB" id="A0A0W8G8N3"/>
<feature type="transmembrane region" description="Helical" evidence="9">
    <location>
        <begin position="224"/>
        <end position="243"/>
    </location>
</feature>
<evidence type="ECO:0000256" key="1">
    <source>
        <dbReference type="ARBA" id="ARBA00004651"/>
    </source>
</evidence>
<evidence type="ECO:0000256" key="8">
    <source>
        <dbReference type="ARBA" id="ARBA00023136"/>
    </source>
</evidence>
<feature type="transmembrane region" description="Helical" evidence="9">
    <location>
        <begin position="54"/>
        <end position="81"/>
    </location>
</feature>
<dbReference type="InterPro" id="IPR001204">
    <property type="entry name" value="Phos_transporter"/>
</dbReference>
<dbReference type="GO" id="GO:0035435">
    <property type="term" value="P:phosphate ion transmembrane transport"/>
    <property type="evidence" value="ECO:0007669"/>
    <property type="project" value="TreeGrafter"/>
</dbReference>
<dbReference type="PANTHER" id="PTHR11101">
    <property type="entry name" value="PHOSPHATE TRANSPORTER"/>
    <property type="match status" value="1"/>
</dbReference>
<keyword evidence="2" id="KW-0813">Transport</keyword>
<sequence>MPLPFFTELDGYTLFLLISSLGIALSFEFVNGFHDTANAVATVIYTKSLRARTAVVLSGVCNFLGVHIGGIAVAYSIVHLLPVDLLVAVNTDLGLSMVFALLVSAILWNFGTWYLGLPASSSHTLIGSILGVGLANAFREGLPLEAGVNWSKAAEVGLSLFLSPVIGFVCAGGLLLLLSRFLHAAIINEAPKGDRPPPWPLRAALIASGLGVSVAHDSNDGQKGVGLIMLILIGILPGAYALNLDTGAQELAKVKYAAGQLTDYFNAHRQEIAKGLADGDLYRPVIRPGGPVDCDITQAVDAAQALQLRLAGIDSLDDLSGEARWETRTDILCLDDAASDMQLLPGTPLADIERLEDWRTDLRGPTEYAPDWVLLAVSLSLGIGTMVGWKRIVVTIGERIGKTRLTYGQGCAAQVVAMGTIGLADFAGLPVSTTHVLSSGVAGTMAAGKSGLQMRTLRSIAMAWVLTLPAAMALGAGLFFLFAAMG</sequence>
<protein>
    <submittedName>
        <fullName evidence="10">Low-affinity inorganic phosphate transporter</fullName>
    </submittedName>
</protein>
<comment type="subcellular location">
    <subcellularLocation>
        <location evidence="1">Cell membrane</location>
        <topology evidence="1">Multi-pass membrane protein</topology>
    </subcellularLocation>
</comment>
<evidence type="ECO:0000256" key="9">
    <source>
        <dbReference type="SAM" id="Phobius"/>
    </source>
</evidence>
<feature type="transmembrane region" description="Helical" evidence="9">
    <location>
        <begin position="93"/>
        <end position="115"/>
    </location>
</feature>
<evidence type="ECO:0000256" key="2">
    <source>
        <dbReference type="ARBA" id="ARBA00022448"/>
    </source>
</evidence>